<evidence type="ECO:0000313" key="3">
    <source>
        <dbReference type="Proteomes" id="UP000327157"/>
    </source>
</evidence>
<evidence type="ECO:0000313" key="2">
    <source>
        <dbReference type="EMBL" id="KAB2598406.1"/>
    </source>
</evidence>
<reference evidence="2 3" key="1">
    <citation type="submission" date="2019-09" db="EMBL/GenBank/DDBJ databases">
        <authorList>
            <person name="Ou C."/>
        </authorList>
    </citation>
    <scope>NUCLEOTIDE SEQUENCE [LARGE SCALE GENOMIC DNA]</scope>
    <source>
        <strain evidence="2">S2</strain>
        <tissue evidence="2">Leaf</tissue>
    </source>
</reference>
<keyword evidence="1" id="KW-0732">Signal</keyword>
<reference evidence="3" key="2">
    <citation type="submission" date="2019-10" db="EMBL/GenBank/DDBJ databases">
        <title>A de novo genome assembly of a pear dwarfing rootstock.</title>
        <authorList>
            <person name="Wang F."/>
            <person name="Wang J."/>
            <person name="Li S."/>
            <person name="Zhang Y."/>
            <person name="Fang M."/>
            <person name="Ma L."/>
            <person name="Zhao Y."/>
            <person name="Jiang S."/>
        </authorList>
    </citation>
    <scope>NUCLEOTIDE SEQUENCE [LARGE SCALE GENOMIC DNA]</scope>
</reference>
<dbReference type="EMBL" id="SMOL01000768">
    <property type="protein sequence ID" value="KAB2598406.1"/>
    <property type="molecule type" value="Genomic_DNA"/>
</dbReference>
<dbReference type="AlphaFoldDB" id="A0A5N5F5X0"/>
<protein>
    <submittedName>
        <fullName evidence="2">Pectinesterase 63</fullName>
    </submittedName>
</protein>
<dbReference type="Proteomes" id="UP000327157">
    <property type="component" value="Chromosome 1"/>
</dbReference>
<gene>
    <name evidence="2" type="ORF">D8674_001326</name>
</gene>
<feature type="chain" id="PRO_5024271878" evidence="1">
    <location>
        <begin position="31"/>
        <end position="85"/>
    </location>
</feature>
<feature type="signal peptide" evidence="1">
    <location>
        <begin position="1"/>
        <end position="30"/>
    </location>
</feature>
<accession>A0A5N5F5X0</accession>
<keyword evidence="3" id="KW-1185">Reference proteome</keyword>
<comment type="caution">
    <text evidence="2">The sequence shown here is derived from an EMBL/GenBank/DDBJ whole genome shotgun (WGS) entry which is preliminary data.</text>
</comment>
<organism evidence="2 3">
    <name type="scientific">Pyrus ussuriensis x Pyrus communis</name>
    <dbReference type="NCBI Taxonomy" id="2448454"/>
    <lineage>
        <taxon>Eukaryota</taxon>
        <taxon>Viridiplantae</taxon>
        <taxon>Streptophyta</taxon>
        <taxon>Embryophyta</taxon>
        <taxon>Tracheophyta</taxon>
        <taxon>Spermatophyta</taxon>
        <taxon>Magnoliopsida</taxon>
        <taxon>eudicotyledons</taxon>
        <taxon>Gunneridae</taxon>
        <taxon>Pentapetalae</taxon>
        <taxon>rosids</taxon>
        <taxon>fabids</taxon>
        <taxon>Rosales</taxon>
        <taxon>Rosaceae</taxon>
        <taxon>Amygdaloideae</taxon>
        <taxon>Maleae</taxon>
        <taxon>Pyrus</taxon>
    </lineage>
</organism>
<sequence length="85" mass="9160">MMAGHTTCMFIYASLMIITILLTSSAATIADDTIPIPSDGSQVASWFDNNVKTYNERKSKLDPALVASEHAPQVIKVSLAKHLPA</sequence>
<evidence type="ECO:0000256" key="1">
    <source>
        <dbReference type="SAM" id="SignalP"/>
    </source>
</evidence>
<reference evidence="2 3" key="3">
    <citation type="submission" date="2019-11" db="EMBL/GenBank/DDBJ databases">
        <title>A de novo genome assembly of a pear dwarfing rootstock.</title>
        <authorList>
            <person name="Wang F."/>
            <person name="Wang J."/>
            <person name="Li S."/>
            <person name="Zhang Y."/>
            <person name="Fang M."/>
            <person name="Ma L."/>
            <person name="Zhao Y."/>
            <person name="Jiang S."/>
        </authorList>
    </citation>
    <scope>NUCLEOTIDE SEQUENCE [LARGE SCALE GENOMIC DNA]</scope>
    <source>
        <strain evidence="2">S2</strain>
        <tissue evidence="2">Leaf</tissue>
    </source>
</reference>
<proteinExistence type="predicted"/>
<name>A0A5N5F5X0_9ROSA</name>